<feature type="compositionally biased region" description="Basic residues" evidence="1">
    <location>
        <begin position="1259"/>
        <end position="1271"/>
    </location>
</feature>
<reference evidence="3" key="2">
    <citation type="submission" date="2024-04" db="EMBL/GenBank/DDBJ databases">
        <authorList>
            <person name="Chen Y."/>
            <person name="Shah S."/>
            <person name="Dougan E. K."/>
            <person name="Thang M."/>
            <person name="Chan C."/>
        </authorList>
    </citation>
    <scope>NUCLEOTIDE SEQUENCE [LARGE SCALE GENOMIC DNA]</scope>
</reference>
<evidence type="ECO:0000313" key="3">
    <source>
        <dbReference type="EMBL" id="CAL1143443.1"/>
    </source>
</evidence>
<name>A0A9P1CG52_9DINO</name>
<organism evidence="2">
    <name type="scientific">Cladocopium goreaui</name>
    <dbReference type="NCBI Taxonomy" id="2562237"/>
    <lineage>
        <taxon>Eukaryota</taxon>
        <taxon>Sar</taxon>
        <taxon>Alveolata</taxon>
        <taxon>Dinophyceae</taxon>
        <taxon>Suessiales</taxon>
        <taxon>Symbiodiniaceae</taxon>
        <taxon>Cladocopium</taxon>
    </lineage>
</organism>
<evidence type="ECO:0000313" key="2">
    <source>
        <dbReference type="EMBL" id="CAI3990068.1"/>
    </source>
</evidence>
<evidence type="ECO:0000313" key="4">
    <source>
        <dbReference type="EMBL" id="CAL4777380.1"/>
    </source>
</evidence>
<dbReference type="OrthoDB" id="413801at2759"/>
<protein>
    <submittedName>
        <fullName evidence="4">Reticulocyte-binding protein 2-like a</fullName>
    </submittedName>
</protein>
<proteinExistence type="predicted"/>
<reference evidence="2" key="1">
    <citation type="submission" date="2022-10" db="EMBL/GenBank/DDBJ databases">
        <authorList>
            <person name="Chen Y."/>
            <person name="Dougan E. K."/>
            <person name="Chan C."/>
            <person name="Rhodes N."/>
            <person name="Thang M."/>
        </authorList>
    </citation>
    <scope>NUCLEOTIDE SEQUENCE</scope>
</reference>
<accession>A0A9P1CG52</accession>
<evidence type="ECO:0000256" key="1">
    <source>
        <dbReference type="SAM" id="MobiDB-lite"/>
    </source>
</evidence>
<sequence>MMVEEQHVAEGQLAAPALSECIEVVAPGEAGQTGQKAFTLPYGVCTLPDLQQRAYINKDGKAEWVWARVHSYCQIQKEPGRMLMHSKDALLKELGELQVPEAGLHYRGMDTPAGESDWKDHTLESSTLLGALVYLSKLRQLKENAKVKAMKLLLELAGKALPFANLQQPVPAMLQRPTGPMASAQLFFTPQGLTQDWGKLLALSPGGAELWKRLGTRTCLNRCIASSLENATFQDILFFNAYLMCHPKVKGRGQLLWTAIGSTTLPELVFHLGTWLDALALAMKEEPLQMLPILKTKEGNARLLADPVNRMLLLWKLRRSKQHRLEIAGTHGDLGGNTIRMMRYEAYLDCLLHSKALEYAFSGYKQVCVSWDPSSYGGKDIFIGCLYVPQCNQAAYLMSQHLGATYLGELDGSLLELGQARKLTRLEGYREVKGLSSSLEGVGLSLKDFFVPEGLVLRPLAPHELRIQGPGGRWYIQNEKTGETKPEAPEDFDFGALPALISISDQGPANTAALNYLMFSSKALLLWSLWDPYHRAWNDLKLALKRCAGDGWRTVLELTLVANMNYGPFGSGSWFFKKKAKLQDFLMTRDVNSPAWNNFQHLICQERRVSEPSNLEEAQELFTEMASLQSFNTKGPLVKLMRWFSFFESMAFLDGEFYMTKLILLHAAEKADAGSEAEIDEGLPQEKDHKKELAELKKRKGTWRLAPSLINGKSLCMKDCIMACGKAIWQNFSERAREVCSPMRVKELNIACAQSTFLPCELLDMLESSLEEEKCLKHLFPEFQGHESAMTWHCDLLAKLLETRAMSLAVFYLMPPSLYCHLLSYDPEVSREAHDLARKHWGMLLAAEEAHAAGATVKPLSSIYWRFSPLIRALFMAFEEDARKCLVYTTQSQAMRLQLLFTQHLGDSRLIENIHQHGRDLCRASKSNSMSNVSIMANVLRCGVLEGRKVPMVAAKEIMKATGMAWHSKNKEPVVQKLRTHGKKLPVELQQMMAPNKKGNEQWPSPSPGSLFQSCCSTDWLFHYFSDQAATDADVNSAWLSCLARPGAILAQQSTSSVVMVIASAEYSFLGVAMEAKVGLTLERAFHCVVRRDSIGFHHITDLDDWLELQVEPCLTTAGGTRGPIGWRKIAEPLTLDAAALLKGITLTFLQLKDLVVALGGSKKGIASKKAAIELLITMAFAADKVEEVKAMYAAEEEARGDEQMDSDLSELVSELGQDDANTQDLKDLKEKKQAYRQKKALKKAEQQVLLQGKEKSRKEKKSKDKKKVKKRHWVHLGPEWGETKEGFRCTNKKNSVPRNPKLKWLAAIDKERYPPSTTCMLSELQLEQLLWCLTGLSPKISVKDLDVKTRCELTLGWTQKQLIKDQEDFSNLDEYSNQLGWYNLWKKTSKKGADQQDSPPPPSVFQEYSKIKGPNGELEVCHVERGMKVVVGPPHAPIALAYRNSCYYLKLAETSKTSEVLMKADDVFEHADGVQAWYAKVAETALLNQEDMWAQQYISQMKGLPEGHWQAVQLANLEQHQDLRDIEDLNSYQLSRDLFWESEKRVRYTSVGLTPYEIHCLKEDLHEEYAHHGKKLVSLFGKPKGAGQAVKALLNLFRKQHDWGQGEMVKVDTIHFSVLKHQLVVAWSQLYDDMEGMRLKLNHPEKGVVCDCFPATALMPMLCIHSKFTRVQMKGGFEPNIMETLCPTCSWCIRCGKWLGCTSTGWFCKVAMAKSKGNLAAYKAVSEKACQLAQALFHSG</sequence>
<evidence type="ECO:0000313" key="5">
    <source>
        <dbReference type="Proteomes" id="UP001152797"/>
    </source>
</evidence>
<dbReference type="Proteomes" id="UP001152797">
    <property type="component" value="Unassembled WGS sequence"/>
</dbReference>
<comment type="caution">
    <text evidence="2">The sequence shown here is derived from an EMBL/GenBank/DDBJ whole genome shotgun (WGS) entry which is preliminary data.</text>
</comment>
<dbReference type="EMBL" id="CAMXCT010001437">
    <property type="protein sequence ID" value="CAI3990068.1"/>
    <property type="molecule type" value="Genomic_DNA"/>
</dbReference>
<feature type="region of interest" description="Disordered" evidence="1">
    <location>
        <begin position="1247"/>
        <end position="1271"/>
    </location>
</feature>
<dbReference type="EMBL" id="CAMXCT020001437">
    <property type="protein sequence ID" value="CAL1143443.1"/>
    <property type="molecule type" value="Genomic_DNA"/>
</dbReference>
<keyword evidence="5" id="KW-1185">Reference proteome</keyword>
<dbReference type="EMBL" id="CAMXCT030001437">
    <property type="protein sequence ID" value="CAL4777380.1"/>
    <property type="molecule type" value="Genomic_DNA"/>
</dbReference>
<gene>
    <name evidence="2" type="ORF">C1SCF055_LOCUS17088</name>
</gene>